<dbReference type="OrthoDB" id="688025at2759"/>
<evidence type="ECO:0000313" key="3">
    <source>
        <dbReference type="Proteomes" id="UP000436088"/>
    </source>
</evidence>
<name>A0A6A3A0P5_HIBSY</name>
<dbReference type="AlphaFoldDB" id="A0A6A3A0P5"/>
<evidence type="ECO:0000313" key="2">
    <source>
        <dbReference type="EMBL" id="KAE8696912.1"/>
    </source>
</evidence>
<accession>A0A6A3A0P5</accession>
<dbReference type="Proteomes" id="UP000436088">
    <property type="component" value="Unassembled WGS sequence"/>
</dbReference>
<organism evidence="2 3">
    <name type="scientific">Hibiscus syriacus</name>
    <name type="common">Rose of Sharon</name>
    <dbReference type="NCBI Taxonomy" id="106335"/>
    <lineage>
        <taxon>Eukaryota</taxon>
        <taxon>Viridiplantae</taxon>
        <taxon>Streptophyta</taxon>
        <taxon>Embryophyta</taxon>
        <taxon>Tracheophyta</taxon>
        <taxon>Spermatophyta</taxon>
        <taxon>Magnoliopsida</taxon>
        <taxon>eudicotyledons</taxon>
        <taxon>Gunneridae</taxon>
        <taxon>Pentapetalae</taxon>
        <taxon>rosids</taxon>
        <taxon>malvids</taxon>
        <taxon>Malvales</taxon>
        <taxon>Malvaceae</taxon>
        <taxon>Malvoideae</taxon>
        <taxon>Hibiscus</taxon>
    </lineage>
</organism>
<comment type="caution">
    <text evidence="2">The sequence shown here is derived from an EMBL/GenBank/DDBJ whole genome shotgun (WGS) entry which is preliminary data.</text>
</comment>
<dbReference type="EMBL" id="VEPZ02001057">
    <property type="protein sequence ID" value="KAE8696912.1"/>
    <property type="molecule type" value="Genomic_DNA"/>
</dbReference>
<feature type="compositionally biased region" description="Basic and acidic residues" evidence="1">
    <location>
        <begin position="125"/>
        <end position="134"/>
    </location>
</feature>
<sequence length="305" mass="33823">MRCKKHLADLSSSVGVCATCLRESLLELIATQEQRAQLIRAATSSAVDDCRKPDPPPPIFPRSVSPYVGRGKSDDDSGTWTRHQRFFSTPQVGPSYGAAAAGYLEPAGSFKKKNRFTVFSNPFRSRSEKFDSDPRVNYQGDEPSSSSASPSWFATIFSVRRKKKQSSKPSRLEEFDRFGPGDRRSCRVIDRGMSPAIEVDSGDECDRTPTGASPEVSPRRKRTPTPARRFKSGTRNVSGLAFCLSPLVWASPNRQWNQKVGLPPDVSFTGEPRPSTMRPHLATAVGFRANRSRKLADFGRVNHNR</sequence>
<evidence type="ECO:0000256" key="1">
    <source>
        <dbReference type="SAM" id="MobiDB-lite"/>
    </source>
</evidence>
<proteinExistence type="predicted"/>
<feature type="region of interest" description="Disordered" evidence="1">
    <location>
        <begin position="197"/>
        <end position="232"/>
    </location>
</feature>
<feature type="region of interest" description="Disordered" evidence="1">
    <location>
        <begin position="124"/>
        <end position="149"/>
    </location>
</feature>
<feature type="region of interest" description="Disordered" evidence="1">
    <location>
        <begin position="47"/>
        <end position="81"/>
    </location>
</feature>
<protein>
    <submittedName>
        <fullName evidence="2">Purine permease 11-like isoform 1</fullName>
    </submittedName>
</protein>
<gene>
    <name evidence="2" type="ORF">F3Y22_tig00110637pilonHSYRG00221</name>
</gene>
<dbReference type="PANTHER" id="PTHR35486">
    <property type="entry name" value="EXPRESSED PROTEIN"/>
    <property type="match status" value="1"/>
</dbReference>
<reference evidence="2" key="1">
    <citation type="submission" date="2019-09" db="EMBL/GenBank/DDBJ databases">
        <title>Draft genome information of white flower Hibiscus syriacus.</title>
        <authorList>
            <person name="Kim Y.-M."/>
        </authorList>
    </citation>
    <scope>NUCLEOTIDE SEQUENCE [LARGE SCALE GENOMIC DNA]</scope>
    <source>
        <strain evidence="2">YM2019G1</strain>
    </source>
</reference>
<feature type="compositionally biased region" description="Basic residues" evidence="1">
    <location>
        <begin position="219"/>
        <end position="232"/>
    </location>
</feature>
<dbReference type="PANTHER" id="PTHR35486:SF1">
    <property type="entry name" value="OS02G0689500 PROTEIN"/>
    <property type="match status" value="1"/>
</dbReference>
<keyword evidence="3" id="KW-1185">Reference proteome</keyword>